<dbReference type="InterPro" id="IPR036249">
    <property type="entry name" value="Thioredoxin-like_sf"/>
</dbReference>
<dbReference type="InterPro" id="IPR050553">
    <property type="entry name" value="Thioredoxin_ResA/DsbE_sf"/>
</dbReference>
<evidence type="ECO:0000313" key="2">
    <source>
        <dbReference type="Proteomes" id="UP001595826"/>
    </source>
</evidence>
<dbReference type="SUPFAM" id="SSF52833">
    <property type="entry name" value="Thioredoxin-like"/>
    <property type="match status" value="1"/>
</dbReference>
<dbReference type="EMBL" id="JBHSCY010000002">
    <property type="protein sequence ID" value="MFC4269442.1"/>
    <property type="molecule type" value="Genomic_DNA"/>
</dbReference>
<organism evidence="1 2">
    <name type="scientific">Polaribacter marinivivus</name>
    <dbReference type="NCBI Taxonomy" id="1524260"/>
    <lineage>
        <taxon>Bacteria</taxon>
        <taxon>Pseudomonadati</taxon>
        <taxon>Bacteroidota</taxon>
        <taxon>Flavobacteriia</taxon>
        <taxon>Flavobacteriales</taxon>
        <taxon>Flavobacteriaceae</taxon>
    </lineage>
</organism>
<dbReference type="PANTHER" id="PTHR42852">
    <property type="entry name" value="THIOL:DISULFIDE INTERCHANGE PROTEIN DSBE"/>
    <property type="match status" value="1"/>
</dbReference>
<reference evidence="2" key="1">
    <citation type="journal article" date="2019" name="Int. J. Syst. Evol. Microbiol.">
        <title>The Global Catalogue of Microorganisms (GCM) 10K type strain sequencing project: providing services to taxonomists for standard genome sequencing and annotation.</title>
        <authorList>
            <consortium name="The Broad Institute Genomics Platform"/>
            <consortium name="The Broad Institute Genome Sequencing Center for Infectious Disease"/>
            <person name="Wu L."/>
            <person name="Ma J."/>
        </authorList>
    </citation>
    <scope>NUCLEOTIDE SEQUENCE [LARGE SCALE GENOMIC DNA]</scope>
    <source>
        <strain evidence="2">CECT 8655</strain>
    </source>
</reference>
<dbReference type="Gene3D" id="3.40.30.10">
    <property type="entry name" value="Glutaredoxin"/>
    <property type="match status" value="1"/>
</dbReference>
<dbReference type="RefSeq" id="WP_377410544.1">
    <property type="nucleotide sequence ID" value="NZ_JBHSCY010000002.1"/>
</dbReference>
<evidence type="ECO:0000313" key="1">
    <source>
        <dbReference type="EMBL" id="MFC4269442.1"/>
    </source>
</evidence>
<accession>A0ABV8RAK6</accession>
<dbReference type="PANTHER" id="PTHR42852:SF13">
    <property type="entry name" value="PROTEIN DIPZ"/>
    <property type="match status" value="1"/>
</dbReference>
<dbReference type="Proteomes" id="UP001595826">
    <property type="component" value="Unassembled WGS sequence"/>
</dbReference>
<proteinExistence type="predicted"/>
<keyword evidence="2" id="KW-1185">Reference proteome</keyword>
<dbReference type="CDD" id="cd02966">
    <property type="entry name" value="TlpA_like_family"/>
    <property type="match status" value="1"/>
</dbReference>
<gene>
    <name evidence="1" type="ORF">ACFOWD_11035</name>
</gene>
<dbReference type="PROSITE" id="PS51257">
    <property type="entry name" value="PROKAR_LIPOPROTEIN"/>
    <property type="match status" value="1"/>
</dbReference>
<name>A0ABV8RAK6_9FLAO</name>
<protein>
    <submittedName>
        <fullName evidence="1">TlpA family protein disulfide reductase</fullName>
    </submittedName>
</protein>
<sequence>MRYFLLLFSLFFIFSCNKEVASKIETGTFRGVLKAKDNQNIPFVFEVINDTLIHIKNGEETIEVTNISYKEDSIRMQTPVFEGYIKAKIIDKKFENGNFINPSFNRIVSYTTINSAERFDTKNKPTVNITGKWETVFSKQNDKNKYLASGIFKQEGKIATGTFITKTGDYRYLEGVVDGDSLKLSVYDGIHVFLFKAKATDSTLNGMFYSGNHWKEPFEAKLNNDYELEIDENITFIKEDYNEFYFSFPDHKGRLVESTDTEFNNKVVIAQIMGSWCPNSLDETKFLVNYLKENPNDKIKVVSLDIEIAKSRETSINNISRLIEEVEIPYPVLLAQFGRGGSKKAVLEKFPMLNKFNAYPTLLIIDKNKKVRKIYPSFNGPATGKKFTNFKEDFNKVVNQLVSEIE</sequence>
<comment type="caution">
    <text evidence="1">The sequence shown here is derived from an EMBL/GenBank/DDBJ whole genome shotgun (WGS) entry which is preliminary data.</text>
</comment>